<dbReference type="FunFam" id="3.30.160.60:FF:001270">
    <property type="entry name" value="zinc finger protein 583 isoform X1"/>
    <property type="match status" value="1"/>
</dbReference>
<evidence type="ECO:0000256" key="11">
    <source>
        <dbReference type="ARBA" id="ARBA00023242"/>
    </source>
</evidence>
<dbReference type="Pfam" id="PF00096">
    <property type="entry name" value="zf-C2H2"/>
    <property type="match status" value="9"/>
</dbReference>
<dbReference type="FunFam" id="3.30.160.60:FF:000953">
    <property type="entry name" value="Zinc finger protein 691"/>
    <property type="match status" value="2"/>
</dbReference>
<keyword evidence="8" id="KW-0805">Transcription regulation</keyword>
<dbReference type="InterPro" id="IPR050589">
    <property type="entry name" value="Ikaros_C2H2-ZF"/>
</dbReference>
<feature type="domain" description="C2H2-type" evidence="15">
    <location>
        <begin position="439"/>
        <end position="466"/>
    </location>
</feature>
<keyword evidence="14" id="KW-1133">Transmembrane helix</keyword>
<dbReference type="GO" id="GO:0009891">
    <property type="term" value="P:positive regulation of biosynthetic process"/>
    <property type="evidence" value="ECO:0007669"/>
    <property type="project" value="UniProtKB-ARBA"/>
</dbReference>
<evidence type="ECO:0000313" key="18">
    <source>
        <dbReference type="Proteomes" id="UP000694404"/>
    </source>
</evidence>
<comment type="subcellular location">
    <subcellularLocation>
        <location evidence="2">Nucleus</location>
    </subcellularLocation>
</comment>
<feature type="region of interest" description="Disordered" evidence="13">
    <location>
        <begin position="179"/>
        <end position="224"/>
    </location>
</feature>
<feature type="domain" description="C2H2-type" evidence="15">
    <location>
        <begin position="243"/>
        <end position="270"/>
    </location>
</feature>
<keyword evidence="7" id="KW-0862">Zinc</keyword>
<dbReference type="FunFam" id="3.30.160.60:FF:000663">
    <property type="entry name" value="Zinc finger protein 45"/>
    <property type="match status" value="1"/>
</dbReference>
<dbReference type="Ensembl" id="ENSCABT00000026963.1">
    <property type="protein sequence ID" value="ENSCABP00000024604.1"/>
    <property type="gene ID" value="ENSCABG00000018120.1"/>
</dbReference>
<dbReference type="InterPro" id="IPR036236">
    <property type="entry name" value="Znf_C2H2_sf"/>
</dbReference>
<dbReference type="FunFam" id="3.30.160.60:FF:000478">
    <property type="entry name" value="Zinc finger protein 133"/>
    <property type="match status" value="1"/>
</dbReference>
<evidence type="ECO:0000256" key="4">
    <source>
        <dbReference type="ARBA" id="ARBA00022723"/>
    </source>
</evidence>
<dbReference type="GO" id="GO:0000122">
    <property type="term" value="P:negative regulation of transcription by RNA polymerase II"/>
    <property type="evidence" value="ECO:0007669"/>
    <property type="project" value="UniProtKB-ARBA"/>
</dbReference>
<dbReference type="Pfam" id="PF01352">
    <property type="entry name" value="KRAB"/>
    <property type="match status" value="1"/>
</dbReference>
<dbReference type="FunFam" id="3.30.160.60:FF:000358">
    <property type="entry name" value="zinc finger protein 24"/>
    <property type="match status" value="1"/>
</dbReference>
<dbReference type="SMART" id="SM00355">
    <property type="entry name" value="ZnF_C2H2"/>
    <property type="match status" value="9"/>
</dbReference>
<dbReference type="GO" id="GO:0003700">
    <property type="term" value="F:DNA-binding transcription factor activity"/>
    <property type="evidence" value="ECO:0007669"/>
    <property type="project" value="TreeGrafter"/>
</dbReference>
<dbReference type="PROSITE" id="PS50157">
    <property type="entry name" value="ZINC_FINGER_C2H2_2"/>
    <property type="match status" value="9"/>
</dbReference>
<keyword evidence="10" id="KW-0804">Transcription</keyword>
<evidence type="ECO:0000256" key="14">
    <source>
        <dbReference type="SAM" id="Phobius"/>
    </source>
</evidence>
<dbReference type="SUPFAM" id="SSF109640">
    <property type="entry name" value="KRAB domain (Kruppel-associated box)"/>
    <property type="match status" value="1"/>
</dbReference>
<reference evidence="17" key="2">
    <citation type="submission" date="2025-09" db="UniProtKB">
        <authorList>
            <consortium name="Ensembl"/>
        </authorList>
    </citation>
    <scope>IDENTIFICATION</scope>
</reference>
<dbReference type="GO" id="GO:0005634">
    <property type="term" value="C:nucleus"/>
    <property type="evidence" value="ECO:0007669"/>
    <property type="project" value="UniProtKB-SubCell"/>
</dbReference>
<comment type="function">
    <text evidence="1">May be involved in transcriptional regulation.</text>
</comment>
<dbReference type="SUPFAM" id="SSF57667">
    <property type="entry name" value="beta-beta-alpha zinc fingers"/>
    <property type="match status" value="5"/>
</dbReference>
<keyword evidence="6 12" id="KW-0863">Zinc-finger</keyword>
<evidence type="ECO:0000259" key="15">
    <source>
        <dbReference type="PROSITE" id="PS50157"/>
    </source>
</evidence>
<feature type="domain" description="C2H2-type" evidence="15">
    <location>
        <begin position="271"/>
        <end position="298"/>
    </location>
</feature>
<dbReference type="PANTHER" id="PTHR24404">
    <property type="entry name" value="ZINC FINGER PROTEIN"/>
    <property type="match status" value="1"/>
</dbReference>
<feature type="domain" description="C2H2-type" evidence="15">
    <location>
        <begin position="411"/>
        <end position="438"/>
    </location>
</feature>
<dbReference type="GO" id="GO:0008270">
    <property type="term" value="F:zinc ion binding"/>
    <property type="evidence" value="ECO:0007669"/>
    <property type="project" value="UniProtKB-KW"/>
</dbReference>
<dbReference type="Proteomes" id="UP000694404">
    <property type="component" value="Unplaced"/>
</dbReference>
<evidence type="ECO:0000256" key="5">
    <source>
        <dbReference type="ARBA" id="ARBA00022737"/>
    </source>
</evidence>
<dbReference type="SMART" id="SM00349">
    <property type="entry name" value="KRAB"/>
    <property type="match status" value="1"/>
</dbReference>
<evidence type="ECO:0000259" key="16">
    <source>
        <dbReference type="PROSITE" id="PS50805"/>
    </source>
</evidence>
<evidence type="ECO:0000256" key="12">
    <source>
        <dbReference type="PROSITE-ProRule" id="PRU00042"/>
    </source>
</evidence>
<evidence type="ECO:0000256" key="2">
    <source>
        <dbReference type="ARBA" id="ARBA00004123"/>
    </source>
</evidence>
<dbReference type="AlphaFoldDB" id="A0A8C0IZL1"/>
<organism evidence="17 18">
    <name type="scientific">Chelonoidis abingdonii</name>
    <name type="common">Abingdon island giant tortoise</name>
    <name type="synonym">Testudo abingdonii</name>
    <dbReference type="NCBI Taxonomy" id="106734"/>
    <lineage>
        <taxon>Eukaryota</taxon>
        <taxon>Metazoa</taxon>
        <taxon>Chordata</taxon>
        <taxon>Craniata</taxon>
        <taxon>Vertebrata</taxon>
        <taxon>Euteleostomi</taxon>
        <taxon>Archelosauria</taxon>
        <taxon>Testudinata</taxon>
        <taxon>Testudines</taxon>
        <taxon>Cryptodira</taxon>
        <taxon>Durocryptodira</taxon>
        <taxon>Testudinoidea</taxon>
        <taxon>Testudinidae</taxon>
        <taxon>Chelonoidis</taxon>
    </lineage>
</organism>
<feature type="compositionally biased region" description="Polar residues" evidence="13">
    <location>
        <begin position="194"/>
        <end position="203"/>
    </location>
</feature>
<keyword evidence="11" id="KW-0539">Nucleus</keyword>
<dbReference type="FunFam" id="3.30.160.60:FF:003095">
    <property type="match status" value="1"/>
</dbReference>
<keyword evidence="4" id="KW-0479">Metal-binding</keyword>
<evidence type="ECO:0000256" key="7">
    <source>
        <dbReference type="ARBA" id="ARBA00022833"/>
    </source>
</evidence>
<feature type="domain" description="C2H2-type" evidence="15">
    <location>
        <begin position="467"/>
        <end position="494"/>
    </location>
</feature>
<dbReference type="Gene3D" id="6.10.140.140">
    <property type="match status" value="1"/>
</dbReference>
<dbReference type="GeneTree" id="ENSGT00950000182890"/>
<evidence type="ECO:0000313" key="17">
    <source>
        <dbReference type="Ensembl" id="ENSCABP00000024604.1"/>
    </source>
</evidence>
<protein>
    <submittedName>
        <fullName evidence="17">Uncharacterized protein</fullName>
    </submittedName>
</protein>
<dbReference type="InterPro" id="IPR001909">
    <property type="entry name" value="KRAB"/>
</dbReference>
<dbReference type="PANTHER" id="PTHR24404:SF41">
    <property type="entry name" value="ZINC FINGER PROTEIN 613"/>
    <property type="match status" value="1"/>
</dbReference>
<name>A0A8C0IZL1_CHEAB</name>
<keyword evidence="14" id="KW-0812">Transmembrane</keyword>
<keyword evidence="18" id="KW-1185">Reference proteome</keyword>
<feature type="domain" description="C2H2-type" evidence="15">
    <location>
        <begin position="299"/>
        <end position="326"/>
    </location>
</feature>
<evidence type="ECO:0000256" key="8">
    <source>
        <dbReference type="ARBA" id="ARBA00023015"/>
    </source>
</evidence>
<evidence type="ECO:0000256" key="13">
    <source>
        <dbReference type="SAM" id="MobiDB-lite"/>
    </source>
</evidence>
<dbReference type="InterPro" id="IPR036051">
    <property type="entry name" value="KRAB_dom_sf"/>
</dbReference>
<keyword evidence="14" id="KW-0472">Membrane</keyword>
<feature type="domain" description="C2H2-type" evidence="15">
    <location>
        <begin position="327"/>
        <end position="354"/>
    </location>
</feature>
<evidence type="ECO:0000256" key="1">
    <source>
        <dbReference type="ARBA" id="ARBA00003767"/>
    </source>
</evidence>
<reference evidence="17" key="1">
    <citation type="submission" date="2025-08" db="UniProtKB">
        <authorList>
            <consortium name="Ensembl"/>
        </authorList>
    </citation>
    <scope>IDENTIFICATION</scope>
</reference>
<dbReference type="InterPro" id="IPR013087">
    <property type="entry name" value="Znf_C2H2_type"/>
</dbReference>
<dbReference type="PROSITE" id="PS00028">
    <property type="entry name" value="ZINC_FINGER_C2H2_1"/>
    <property type="match status" value="9"/>
</dbReference>
<comment type="similarity">
    <text evidence="3">Belongs to the krueppel C2H2-type zinc-finger protein family.</text>
</comment>
<proteinExistence type="inferred from homology"/>
<sequence length="499" mass="56985">MTFTSSALFLIILPFPSSNLPLPLLGLILNLIYFLKHSSHLYSLLLTSPFFHIFYLESVVIPHREPPVGSRDSPISYIKLWLQVLSVGLLLFQGPVTFEEVAVYFTREEWALLDPTQRALYRDVMQENYETVVLLAGFPVSKPDVILQLERWEEPWVPDLHGSEKKVLPGAACTGEELVKPEDAEQVEPHGTLSGRSKGNDSGSCALPEKAKPSETQERVEENFSNLSDLITNERINVEETCYTCHECGKRFNRSSAFITHQAIHRGETPYTCSECGKKFSWRSNLIRHQRIHTGETAYTCSECGNSFIWSSDLVRHQRIHTGEKPYTCSECGKNFSRRSNLLRHQRIHAGETPYLCSECGKSFYERSDLITHCKIHTGETSYTCSECGKNFSRRSNLLTHCRIHTGEMPYTCSECGKNFSQRSNLNTHQRIHTGETPYTCSKCGKNFSQRSNLITHERIHTGEKPYTCSECGKSFSDRPHVIRHHKIHMRENCNKSLD</sequence>
<dbReference type="FunFam" id="3.30.160.60:FF:000295">
    <property type="entry name" value="zinc finger protein 19"/>
    <property type="match status" value="1"/>
</dbReference>
<evidence type="ECO:0000256" key="3">
    <source>
        <dbReference type="ARBA" id="ARBA00006991"/>
    </source>
</evidence>
<evidence type="ECO:0000256" key="10">
    <source>
        <dbReference type="ARBA" id="ARBA00023163"/>
    </source>
</evidence>
<keyword evidence="5" id="KW-0677">Repeat</keyword>
<feature type="compositionally biased region" description="Basic and acidic residues" evidence="13">
    <location>
        <begin position="209"/>
        <end position="222"/>
    </location>
</feature>
<accession>A0A8C0IZL1</accession>
<feature type="domain" description="C2H2-type" evidence="15">
    <location>
        <begin position="383"/>
        <end position="410"/>
    </location>
</feature>
<dbReference type="PROSITE" id="PS50805">
    <property type="entry name" value="KRAB"/>
    <property type="match status" value="1"/>
</dbReference>
<dbReference type="FunFam" id="3.30.160.60:FF:002343">
    <property type="entry name" value="Zinc finger protein 33A"/>
    <property type="match status" value="1"/>
</dbReference>
<keyword evidence="9" id="KW-0238">DNA-binding</keyword>
<evidence type="ECO:0000256" key="6">
    <source>
        <dbReference type="ARBA" id="ARBA00022771"/>
    </source>
</evidence>
<feature type="transmembrane region" description="Helical" evidence="14">
    <location>
        <begin position="7"/>
        <end position="35"/>
    </location>
</feature>
<feature type="domain" description="KRAB" evidence="16">
    <location>
        <begin position="96"/>
        <end position="168"/>
    </location>
</feature>
<feature type="domain" description="C2H2-type" evidence="15">
    <location>
        <begin position="355"/>
        <end position="382"/>
    </location>
</feature>
<dbReference type="GO" id="GO:0000978">
    <property type="term" value="F:RNA polymerase II cis-regulatory region sequence-specific DNA binding"/>
    <property type="evidence" value="ECO:0007669"/>
    <property type="project" value="TreeGrafter"/>
</dbReference>
<dbReference type="CDD" id="cd07765">
    <property type="entry name" value="KRAB_A-box"/>
    <property type="match status" value="1"/>
</dbReference>
<evidence type="ECO:0000256" key="9">
    <source>
        <dbReference type="ARBA" id="ARBA00023125"/>
    </source>
</evidence>
<dbReference type="Gene3D" id="3.30.160.60">
    <property type="entry name" value="Classic Zinc Finger"/>
    <property type="match status" value="9"/>
</dbReference>